<feature type="disulfide bond" evidence="6">
    <location>
        <begin position="186"/>
        <end position="196"/>
    </location>
</feature>
<keyword evidence="5" id="KW-0325">Glycoprotein</keyword>
<keyword evidence="4 9" id="KW-0732">Signal</keyword>
<evidence type="ECO:0000313" key="11">
    <source>
        <dbReference type="EMBL" id="TDL20714.1"/>
    </source>
</evidence>
<dbReference type="VEuPathDB" id="FungiDB:BD410DRAFT_750632"/>
<evidence type="ECO:0000256" key="7">
    <source>
        <dbReference type="SAM" id="MobiDB-lite"/>
    </source>
</evidence>
<feature type="domain" description="EGF-like" evidence="10">
    <location>
        <begin position="182"/>
        <end position="214"/>
    </location>
</feature>
<keyword evidence="8" id="KW-0472">Membrane</keyword>
<name>A0A4Y7PZ82_9AGAM</name>
<dbReference type="SMART" id="SM00261">
    <property type="entry name" value="FU"/>
    <property type="match status" value="7"/>
</dbReference>
<keyword evidence="2" id="KW-0964">Secreted</keyword>
<evidence type="ECO:0000256" key="4">
    <source>
        <dbReference type="ARBA" id="ARBA00022729"/>
    </source>
</evidence>
<dbReference type="CDD" id="cd00064">
    <property type="entry name" value="FU"/>
    <property type="match status" value="4"/>
</dbReference>
<dbReference type="OrthoDB" id="18487at2759"/>
<keyword evidence="11" id="KW-0675">Receptor</keyword>
<feature type="disulfide bond" evidence="6">
    <location>
        <begin position="204"/>
        <end position="213"/>
    </location>
</feature>
<dbReference type="InterPro" id="IPR043601">
    <property type="entry name" value="Rspo_Fu-CRD_dom"/>
</dbReference>
<dbReference type="PROSITE" id="PS01248">
    <property type="entry name" value="EGF_LAM_1"/>
    <property type="match status" value="1"/>
</dbReference>
<dbReference type="AlphaFoldDB" id="A0A4Y7PZ82"/>
<evidence type="ECO:0000256" key="6">
    <source>
        <dbReference type="PROSITE-ProRule" id="PRU00076"/>
    </source>
</evidence>
<feature type="region of interest" description="Disordered" evidence="7">
    <location>
        <begin position="778"/>
        <end position="884"/>
    </location>
</feature>
<evidence type="ECO:0000256" key="8">
    <source>
        <dbReference type="SAM" id="Phobius"/>
    </source>
</evidence>
<reference evidence="11 12" key="1">
    <citation type="submission" date="2018-06" db="EMBL/GenBank/DDBJ databases">
        <title>A transcriptomic atlas of mushroom development highlights an independent origin of complex multicellularity.</title>
        <authorList>
            <consortium name="DOE Joint Genome Institute"/>
            <person name="Krizsan K."/>
            <person name="Almasi E."/>
            <person name="Merenyi Z."/>
            <person name="Sahu N."/>
            <person name="Viragh M."/>
            <person name="Koszo T."/>
            <person name="Mondo S."/>
            <person name="Kiss B."/>
            <person name="Balint B."/>
            <person name="Kues U."/>
            <person name="Barry K."/>
            <person name="Hegedus J.C."/>
            <person name="Henrissat B."/>
            <person name="Johnson J."/>
            <person name="Lipzen A."/>
            <person name="Ohm R."/>
            <person name="Nagy I."/>
            <person name="Pangilinan J."/>
            <person name="Yan J."/>
            <person name="Xiong Y."/>
            <person name="Grigoriev I.V."/>
            <person name="Hibbett D.S."/>
            <person name="Nagy L.G."/>
        </authorList>
    </citation>
    <scope>NUCLEOTIDE SEQUENCE [LARGE SCALE GENOMIC DNA]</scope>
    <source>
        <strain evidence="11 12">SZMC22713</strain>
    </source>
</reference>
<dbReference type="GO" id="GO:0005576">
    <property type="term" value="C:extracellular region"/>
    <property type="evidence" value="ECO:0007669"/>
    <property type="project" value="UniProtKB-SubCell"/>
</dbReference>
<feature type="signal peptide" evidence="9">
    <location>
        <begin position="1"/>
        <end position="17"/>
    </location>
</feature>
<evidence type="ECO:0000256" key="5">
    <source>
        <dbReference type="ARBA" id="ARBA00023180"/>
    </source>
</evidence>
<feature type="compositionally biased region" description="Low complexity" evidence="7">
    <location>
        <begin position="812"/>
        <end position="837"/>
    </location>
</feature>
<dbReference type="PANTHER" id="PTHR45756:SF1">
    <property type="entry name" value="PROTEIN KINASE DOMAIN CONTAINING PROTEIN"/>
    <property type="match status" value="1"/>
</dbReference>
<evidence type="ECO:0000256" key="2">
    <source>
        <dbReference type="ARBA" id="ARBA00022525"/>
    </source>
</evidence>
<dbReference type="Pfam" id="PF23106">
    <property type="entry name" value="EGF_Teneurin"/>
    <property type="match status" value="1"/>
</dbReference>
<keyword evidence="12" id="KW-1185">Reference proteome</keyword>
<dbReference type="Proteomes" id="UP000294933">
    <property type="component" value="Unassembled WGS sequence"/>
</dbReference>
<dbReference type="InterPro" id="IPR002049">
    <property type="entry name" value="LE_dom"/>
</dbReference>
<dbReference type="InterPro" id="IPR009030">
    <property type="entry name" value="Growth_fac_rcpt_cys_sf"/>
</dbReference>
<feature type="compositionally biased region" description="Basic and acidic residues" evidence="7">
    <location>
        <begin position="778"/>
        <end position="788"/>
    </location>
</feature>
<dbReference type="PANTHER" id="PTHR45756">
    <property type="entry name" value="PALMITOYLTRANSFERASE"/>
    <property type="match status" value="1"/>
</dbReference>
<dbReference type="STRING" id="50990.A0A4Y7PZ82"/>
<evidence type="ECO:0000256" key="1">
    <source>
        <dbReference type="ARBA" id="ARBA00004613"/>
    </source>
</evidence>
<proteinExistence type="predicted"/>
<sequence>MFASVFAVLTVVGASVAQSSTPRVVCVAGQCLQGFTNITIGTTISAAGSPASLLLLPGQYSASTNPQLLHQVITSSSPSLSPSPGFESQFALPLNVAVQPGVVSYAQANYSGQATFTPLPNGTIANASTPVTGSSLVISSNTWAVMTSGSSKSRLIVWDNIPDMSQLPSSLTLSSLSMSDLQSSACSPPCASSGVCSASGTCQCAPGFNGTSCESCAPGFFGPTCSPCPAGCASCDEGISGSGRCLSSSVTNPPSSCNCLNGQCGANGQCTCNAGWQTSTNGTQCASCAPGFFLTTDGNCKVCNLGCSQCADNSGDCVTCQSGFTQNANDRTSCIAPSSTTSTGTVCPDGSFSSGTTCSPCSPSCQTCKGPLSSDCIICGSARFSLNGTCVQTDANGACIGTGQSSFTIADNNKHECDTCPAKCTTCAIPGFNVASTINQLQCTGCLPGFVLSKGQCVQSCPSGTFLSPQDNLTCTACDSSCGTCAGSATFCLTCENNLLASQGKCVNTCPSGSLATAGACTTCHPDCASCSGTAFNQCSTCPPSRPVLSGGRCLPTCSKSQFIDPTTSTCQNCDASCSSCSGSGPSSCLACSSATSVLRDGTCVTATCTSNSSVVPGLGMCLSDLVSVPQPSGTSTPAPLPTIPGLNQPAAQASSRRPLAWWEILLMALGCAFIFLVILMLWRRRMRKRRAQRTAMFASNKKLDRTDWRFRLVRFGERLFGHNASRRVQPEEAEADRMLRMRDVEEARHERDLEKIIGSYDDRSSNRSRGVGDYFRHSVHTEDERTNRLSGPSLYSQVTGKPRSGPEPRQPVRVNPPNVSRFSASASSLSSSSYSARTRELAVPKVKPPTPAEEYAMSVMDSSSNTDWLEPHNTGGSRNPFRR</sequence>
<dbReference type="SUPFAM" id="SSF57184">
    <property type="entry name" value="Growth factor receptor domain"/>
    <property type="match status" value="3"/>
</dbReference>
<protein>
    <submittedName>
        <fullName evidence="11">Growth factor receptor domain-containing protein</fullName>
    </submittedName>
</protein>
<dbReference type="PROSITE" id="PS00022">
    <property type="entry name" value="EGF_1"/>
    <property type="match status" value="1"/>
</dbReference>
<dbReference type="SMART" id="SM00181">
    <property type="entry name" value="EGF"/>
    <property type="match status" value="5"/>
</dbReference>
<comment type="subcellular location">
    <subcellularLocation>
        <location evidence="1">Secreted</location>
    </subcellularLocation>
</comment>
<dbReference type="EMBL" id="ML170186">
    <property type="protein sequence ID" value="TDL20714.1"/>
    <property type="molecule type" value="Genomic_DNA"/>
</dbReference>
<accession>A0A4Y7PZ82</accession>
<evidence type="ECO:0000256" key="3">
    <source>
        <dbReference type="ARBA" id="ARBA00022536"/>
    </source>
</evidence>
<dbReference type="Pfam" id="PF15913">
    <property type="entry name" value="Furin-like_2"/>
    <property type="match status" value="1"/>
</dbReference>
<dbReference type="PROSITE" id="PS50026">
    <property type="entry name" value="EGF_3"/>
    <property type="match status" value="1"/>
</dbReference>
<feature type="chain" id="PRO_5021217119" evidence="9">
    <location>
        <begin position="18"/>
        <end position="884"/>
    </location>
</feature>
<gene>
    <name evidence="11" type="ORF">BD410DRAFT_750632</name>
</gene>
<keyword evidence="8" id="KW-1133">Transmembrane helix</keyword>
<dbReference type="InterPro" id="IPR000742">
    <property type="entry name" value="EGF"/>
</dbReference>
<organism evidence="11 12">
    <name type="scientific">Rickenella mellea</name>
    <dbReference type="NCBI Taxonomy" id="50990"/>
    <lineage>
        <taxon>Eukaryota</taxon>
        <taxon>Fungi</taxon>
        <taxon>Dikarya</taxon>
        <taxon>Basidiomycota</taxon>
        <taxon>Agaricomycotina</taxon>
        <taxon>Agaricomycetes</taxon>
        <taxon>Hymenochaetales</taxon>
        <taxon>Rickenellaceae</taxon>
        <taxon>Rickenella</taxon>
    </lineage>
</organism>
<evidence type="ECO:0000313" key="12">
    <source>
        <dbReference type="Proteomes" id="UP000294933"/>
    </source>
</evidence>
<keyword evidence="6" id="KW-1015">Disulfide bond</keyword>
<dbReference type="CDD" id="cd00055">
    <property type="entry name" value="EGF_Lam"/>
    <property type="match status" value="1"/>
</dbReference>
<feature type="compositionally biased region" description="Polar residues" evidence="7">
    <location>
        <begin position="789"/>
        <end position="800"/>
    </location>
</feature>
<dbReference type="Gene3D" id="2.10.220.10">
    <property type="entry name" value="Hormone Receptor, Insulin-like Growth Factor Receptor 1, Chain A, domain 2"/>
    <property type="match status" value="4"/>
</dbReference>
<keyword evidence="3 6" id="KW-0245">EGF-like domain</keyword>
<evidence type="ECO:0000256" key="9">
    <source>
        <dbReference type="SAM" id="SignalP"/>
    </source>
</evidence>
<evidence type="ECO:0000259" key="10">
    <source>
        <dbReference type="PROSITE" id="PS50026"/>
    </source>
</evidence>
<dbReference type="InterPro" id="IPR006212">
    <property type="entry name" value="Furin_repeat"/>
</dbReference>
<dbReference type="InterPro" id="IPR053215">
    <property type="entry name" value="TKL_Ser/Thr_kinase"/>
</dbReference>
<dbReference type="Gene3D" id="2.10.25.10">
    <property type="entry name" value="Laminin"/>
    <property type="match status" value="1"/>
</dbReference>
<keyword evidence="8" id="KW-0812">Transmembrane</keyword>
<feature type="transmembrane region" description="Helical" evidence="8">
    <location>
        <begin position="660"/>
        <end position="683"/>
    </location>
</feature>
<comment type="caution">
    <text evidence="6">Lacks conserved residue(s) required for the propagation of feature annotation.</text>
</comment>